<reference evidence="1" key="1">
    <citation type="journal article" date="2015" name="Front. Microbiol.">
        <title>Combining genomic sequencing methods to explore viral diversity and reveal potential virus-host interactions.</title>
        <authorList>
            <person name="Chow C.E."/>
            <person name="Winget D.M."/>
            <person name="White R.A.III."/>
            <person name="Hallam S.J."/>
            <person name="Suttle C.A."/>
        </authorList>
    </citation>
    <scope>NUCLEOTIDE SEQUENCE</scope>
    <source>
        <strain evidence="1">Anoxic3_7</strain>
    </source>
</reference>
<dbReference type="EMBL" id="KR029582">
    <property type="protein sequence ID" value="AKH46390.1"/>
    <property type="molecule type" value="Genomic_DNA"/>
</dbReference>
<proteinExistence type="predicted"/>
<accession>A0A0F7L3B8</accession>
<dbReference type="Pfam" id="PF24175">
    <property type="entry name" value="SU10_adaptor"/>
    <property type="match status" value="1"/>
</dbReference>
<dbReference type="InterPro" id="IPR056209">
    <property type="entry name" value="SU10_adaptor"/>
</dbReference>
<evidence type="ECO:0000313" key="1">
    <source>
        <dbReference type="EMBL" id="AKH46390.1"/>
    </source>
</evidence>
<name>A0A0F7L3B8_9VIRU</name>
<organism evidence="1">
    <name type="scientific">uncultured marine virus</name>
    <dbReference type="NCBI Taxonomy" id="186617"/>
    <lineage>
        <taxon>Viruses</taxon>
        <taxon>environmental samples</taxon>
    </lineage>
</organism>
<reference evidence="1" key="2">
    <citation type="submission" date="2015-03" db="EMBL/GenBank/DDBJ databases">
        <authorList>
            <person name="Chow C.-E.T."/>
            <person name="Winget D.M."/>
            <person name="White R.A.III."/>
            <person name="Hallam S.J."/>
            <person name="Suttle C.A."/>
        </authorList>
    </citation>
    <scope>NUCLEOTIDE SEQUENCE</scope>
    <source>
        <strain evidence="1">Anoxic3_7</strain>
    </source>
</reference>
<protein>
    <submittedName>
        <fullName evidence="1">Uncharacterized protein</fullName>
    </submittedName>
</protein>
<sequence length="210" mass="22915">MAKTLSTLRSELRTELKIDNQKNIWTDATLTSYINEAILQVQTEGNLDWAENVGGSQTDTVVAGTDSYAYATDLGRIEVVKLGDNVLTQESKAALVRKYDITKTGTPSSYYIEGANLKLFPVPTAGGTLTTTYRKRLPLLSADADLLAFPDDFAPALVHYAAFKSWVGYSGGASGNAQMEFQAYEGAMNIVKSVYLVFSQADFKFGTTYN</sequence>